<reference evidence="1 2" key="1">
    <citation type="journal article" date="2024" name="Front Chem Biol">
        <title>Unveiling the potential of Daldinia eschscholtzii MFLUCC 19-0629 through bioactivity and bioinformatics studies for enhanced sustainable agriculture production.</title>
        <authorList>
            <person name="Brooks S."/>
            <person name="Weaver J.A."/>
            <person name="Klomchit A."/>
            <person name="Alharthi S.A."/>
            <person name="Onlamun T."/>
            <person name="Nurani R."/>
            <person name="Vong T.K."/>
            <person name="Alberti F."/>
            <person name="Greco C."/>
        </authorList>
    </citation>
    <scope>NUCLEOTIDE SEQUENCE [LARGE SCALE GENOMIC DNA]</scope>
    <source>
        <strain evidence="1">MFLUCC 19-0629</strain>
    </source>
</reference>
<evidence type="ECO:0000313" key="1">
    <source>
        <dbReference type="EMBL" id="KAK6958206.1"/>
    </source>
</evidence>
<dbReference type="EMBL" id="JBANMG010000001">
    <property type="protein sequence ID" value="KAK6958206.1"/>
    <property type="molecule type" value="Genomic_DNA"/>
</dbReference>
<keyword evidence="2" id="KW-1185">Reference proteome</keyword>
<protein>
    <submittedName>
        <fullName evidence="1">Uncharacterized protein</fullName>
    </submittedName>
</protein>
<gene>
    <name evidence="1" type="ORF">Daesc_001001</name>
</gene>
<evidence type="ECO:0000313" key="2">
    <source>
        <dbReference type="Proteomes" id="UP001369815"/>
    </source>
</evidence>
<sequence>MATAETVDLGPPHPPKEESLKVFSEIEHELKKTLLHMKHTYLKHEPEYFAPVQSLSDSELTSFSSSDLESVRVGTSAYGLHLFGKLRLPAMPDSGPAYVHFRAFVGGDGHNEPGVATLHSIHTEDREEPDGGHTYRAIFTKDDPLEWFDT</sequence>
<proteinExistence type="predicted"/>
<name>A0AAX6N0A8_9PEZI</name>
<organism evidence="1 2">
    <name type="scientific">Daldinia eschscholtzii</name>
    <dbReference type="NCBI Taxonomy" id="292717"/>
    <lineage>
        <taxon>Eukaryota</taxon>
        <taxon>Fungi</taxon>
        <taxon>Dikarya</taxon>
        <taxon>Ascomycota</taxon>
        <taxon>Pezizomycotina</taxon>
        <taxon>Sordariomycetes</taxon>
        <taxon>Xylariomycetidae</taxon>
        <taxon>Xylariales</taxon>
        <taxon>Hypoxylaceae</taxon>
        <taxon>Daldinia</taxon>
    </lineage>
</organism>
<comment type="caution">
    <text evidence="1">The sequence shown here is derived from an EMBL/GenBank/DDBJ whole genome shotgun (WGS) entry which is preliminary data.</text>
</comment>
<dbReference type="Proteomes" id="UP001369815">
    <property type="component" value="Unassembled WGS sequence"/>
</dbReference>
<dbReference type="AlphaFoldDB" id="A0AAX6N0A8"/>
<accession>A0AAX6N0A8</accession>